<name>A0A5R9EHJ8_9LACT</name>
<organism evidence="1 2">
    <name type="scientific">Ruoffia tabacinasalis</name>
    <dbReference type="NCBI Taxonomy" id="87458"/>
    <lineage>
        <taxon>Bacteria</taxon>
        <taxon>Bacillati</taxon>
        <taxon>Bacillota</taxon>
        <taxon>Bacilli</taxon>
        <taxon>Lactobacillales</taxon>
        <taxon>Aerococcaceae</taxon>
        <taxon>Ruoffia</taxon>
    </lineage>
</organism>
<dbReference type="SUPFAM" id="SSF158504">
    <property type="entry name" value="BH2638-like"/>
    <property type="match status" value="1"/>
</dbReference>
<protein>
    <submittedName>
        <fullName evidence="1">UPF0223 family protein</fullName>
    </submittedName>
</protein>
<dbReference type="Pfam" id="PF05256">
    <property type="entry name" value="UPF0223"/>
    <property type="match status" value="1"/>
</dbReference>
<dbReference type="Gene3D" id="1.10.220.80">
    <property type="entry name" value="BH2638-like"/>
    <property type="match status" value="1"/>
</dbReference>
<dbReference type="EMBL" id="VBSP01000008">
    <property type="protein sequence ID" value="TLQ48749.1"/>
    <property type="molecule type" value="Genomic_DNA"/>
</dbReference>
<dbReference type="RefSeq" id="WP_138404037.1">
    <property type="nucleotide sequence ID" value="NZ_VBSP01000008.1"/>
</dbReference>
<dbReference type="Proteomes" id="UP000306420">
    <property type="component" value="Unassembled WGS sequence"/>
</dbReference>
<sequence>MKNYQYPIDPDWSNEDIVHVITFLNAVESTYEQGIHFEKFQKAYNQFKEVVPSKSQEKHMGKKFEDISGYSIYRAVQLMRTKLKEENLNKNAQIMNLTTEQRRK</sequence>
<dbReference type="NCBIfam" id="NF003353">
    <property type="entry name" value="PRK04387.1"/>
    <property type="match status" value="1"/>
</dbReference>
<dbReference type="InterPro" id="IPR023324">
    <property type="entry name" value="BH2638-like_sf"/>
</dbReference>
<dbReference type="InterPro" id="IPR007920">
    <property type="entry name" value="UPF0223"/>
</dbReference>
<reference evidence="1 2" key="1">
    <citation type="submission" date="2019-05" db="EMBL/GenBank/DDBJ databases">
        <title>The metagenome of a microbial culture collection derived from dairy environment covers the genomic content of the human microbiome.</title>
        <authorList>
            <person name="Roder T."/>
            <person name="Wuthrich D."/>
            <person name="Sattari Z."/>
            <person name="Von Ah U."/>
            <person name="Bar C."/>
            <person name="Ronchi F."/>
            <person name="Macpherson A.J."/>
            <person name="Ganal-Vonarburg S.C."/>
            <person name="Bruggmann R."/>
            <person name="Vergeres G."/>
        </authorList>
    </citation>
    <scope>NUCLEOTIDE SEQUENCE [LARGE SCALE GENOMIC DNA]</scope>
    <source>
        <strain evidence="1 2">FAM 24227</strain>
    </source>
</reference>
<evidence type="ECO:0000313" key="1">
    <source>
        <dbReference type="EMBL" id="TLQ48749.1"/>
    </source>
</evidence>
<accession>A0A5R9EHJ8</accession>
<dbReference type="OrthoDB" id="1649074at2"/>
<dbReference type="AlphaFoldDB" id="A0A5R9EHJ8"/>
<comment type="caution">
    <text evidence="1">The sequence shown here is derived from an EMBL/GenBank/DDBJ whole genome shotgun (WGS) entry which is preliminary data.</text>
</comment>
<gene>
    <name evidence="1" type="ORF">FEZ33_03620</name>
</gene>
<dbReference type="PIRSF" id="PIRSF037260">
    <property type="entry name" value="UPF0223"/>
    <property type="match status" value="1"/>
</dbReference>
<proteinExistence type="predicted"/>
<evidence type="ECO:0000313" key="2">
    <source>
        <dbReference type="Proteomes" id="UP000306420"/>
    </source>
</evidence>